<reference evidence="2" key="1">
    <citation type="journal article" date="2019" name="Int. J. Syst. Evol. Microbiol.">
        <title>The Global Catalogue of Microorganisms (GCM) 10K type strain sequencing project: providing services to taxonomists for standard genome sequencing and annotation.</title>
        <authorList>
            <consortium name="The Broad Institute Genomics Platform"/>
            <consortium name="The Broad Institute Genome Sequencing Center for Infectious Disease"/>
            <person name="Wu L."/>
            <person name="Ma J."/>
        </authorList>
    </citation>
    <scope>NUCLEOTIDE SEQUENCE [LARGE SCALE GENOMIC DNA]</scope>
    <source>
        <strain evidence="2">KCTC 52473</strain>
    </source>
</reference>
<dbReference type="EMBL" id="JBHRSW010000005">
    <property type="protein sequence ID" value="MFC3120531.1"/>
    <property type="molecule type" value="Genomic_DNA"/>
</dbReference>
<dbReference type="InterPro" id="IPR007411">
    <property type="entry name" value="EpmC"/>
</dbReference>
<evidence type="ECO:0000313" key="2">
    <source>
        <dbReference type="Proteomes" id="UP001595478"/>
    </source>
</evidence>
<proteinExistence type="predicted"/>
<accession>A0ABV7FMQ6</accession>
<sequence>MLYNLLNKIAPKQVVNITSMPFDSQKCLVPAPHKLSTDIHSSKHLEQLFNAEFSETENTLLLGNASEPLYLPASQSYREHISVTPEVDACCHQHRIFYRANYFASALHEIAHWCIAGQERRIKVDYGYWYAPDGRNTRQQQLFEEVESKPQALEWAFSIASNAGFRVSIDNLSMSEVNDKDFESKVLNALDRYCNNGFPLRAKQFLSRLFDFYGTSISDIKLVLNNKL</sequence>
<keyword evidence="1" id="KW-0251">Elongation factor</keyword>
<gene>
    <name evidence="1" type="ORF">ACFOHL_02750</name>
</gene>
<keyword evidence="2" id="KW-1185">Reference proteome</keyword>
<dbReference type="RefSeq" id="WP_376918670.1">
    <property type="nucleotide sequence ID" value="NZ_JBHRSW010000005.1"/>
</dbReference>
<dbReference type="Proteomes" id="UP001595478">
    <property type="component" value="Unassembled WGS sequence"/>
</dbReference>
<dbReference type="GO" id="GO:0003746">
    <property type="term" value="F:translation elongation factor activity"/>
    <property type="evidence" value="ECO:0007669"/>
    <property type="project" value="UniProtKB-KW"/>
</dbReference>
<comment type="caution">
    <text evidence="1">The sequence shown here is derived from an EMBL/GenBank/DDBJ whole genome shotgun (WGS) entry which is preliminary data.</text>
</comment>
<protein>
    <submittedName>
        <fullName evidence="1">Elongation factor P hydroxylase</fullName>
    </submittedName>
</protein>
<dbReference type="Pfam" id="PF04315">
    <property type="entry name" value="EpmC"/>
    <property type="match status" value="1"/>
</dbReference>
<evidence type="ECO:0000313" key="1">
    <source>
        <dbReference type="EMBL" id="MFC3120531.1"/>
    </source>
</evidence>
<keyword evidence="1" id="KW-0648">Protein biosynthesis</keyword>
<name>A0ABV7FMQ6_9ALTE</name>
<organism evidence="1 2">
    <name type="scientific">Agaribacter flavus</name>
    <dbReference type="NCBI Taxonomy" id="1902781"/>
    <lineage>
        <taxon>Bacteria</taxon>
        <taxon>Pseudomonadati</taxon>
        <taxon>Pseudomonadota</taxon>
        <taxon>Gammaproteobacteria</taxon>
        <taxon>Alteromonadales</taxon>
        <taxon>Alteromonadaceae</taxon>
        <taxon>Agaribacter</taxon>
    </lineage>
</organism>